<dbReference type="GeneID" id="63827335"/>
<dbReference type="EMBL" id="KV427705">
    <property type="protein sequence ID" value="KZS99940.1"/>
    <property type="molecule type" value="Genomic_DNA"/>
</dbReference>
<protein>
    <submittedName>
        <fullName evidence="1">Uncharacterized protein</fullName>
    </submittedName>
</protein>
<dbReference type="AlphaFoldDB" id="A0A165AZE9"/>
<evidence type="ECO:0000313" key="2">
    <source>
        <dbReference type="Proteomes" id="UP000076871"/>
    </source>
</evidence>
<name>A0A165AZE9_9APHY</name>
<reference evidence="1 2" key="1">
    <citation type="journal article" date="2016" name="Mol. Biol. Evol.">
        <title>Comparative Genomics of Early-Diverging Mushroom-Forming Fungi Provides Insights into the Origins of Lignocellulose Decay Capabilities.</title>
        <authorList>
            <person name="Nagy L.G."/>
            <person name="Riley R."/>
            <person name="Tritt A."/>
            <person name="Adam C."/>
            <person name="Daum C."/>
            <person name="Floudas D."/>
            <person name="Sun H."/>
            <person name="Yadav J.S."/>
            <person name="Pangilinan J."/>
            <person name="Larsson K.H."/>
            <person name="Matsuura K."/>
            <person name="Barry K."/>
            <person name="Labutti K."/>
            <person name="Kuo R."/>
            <person name="Ohm R.A."/>
            <person name="Bhattacharya S.S."/>
            <person name="Shirouzu T."/>
            <person name="Yoshinaga Y."/>
            <person name="Martin F.M."/>
            <person name="Grigoriev I.V."/>
            <person name="Hibbett D.S."/>
        </authorList>
    </citation>
    <scope>NUCLEOTIDE SEQUENCE [LARGE SCALE GENOMIC DNA]</scope>
    <source>
        <strain evidence="1 2">93-53</strain>
    </source>
</reference>
<gene>
    <name evidence="1" type="ORF">LAESUDRAFT_732786</name>
</gene>
<keyword evidence="2" id="KW-1185">Reference proteome</keyword>
<feature type="non-terminal residue" evidence="1">
    <location>
        <position position="81"/>
    </location>
</feature>
<sequence length="81" mass="9334">MDQKRDYSSEGWRMFRVAKLRGIRSAELMSKTDRTNAQLSFAPPEPHSTRILHLPLRYRASLLPPPLQPCIVLSLHVLPQL</sequence>
<dbReference type="InParanoid" id="A0A165AZE9"/>
<accession>A0A165AZE9</accession>
<evidence type="ECO:0000313" key="1">
    <source>
        <dbReference type="EMBL" id="KZS99940.1"/>
    </source>
</evidence>
<proteinExistence type="predicted"/>
<dbReference type="RefSeq" id="XP_040757681.1">
    <property type="nucleotide sequence ID" value="XM_040910306.1"/>
</dbReference>
<organism evidence="1 2">
    <name type="scientific">Laetiporus sulphureus 93-53</name>
    <dbReference type="NCBI Taxonomy" id="1314785"/>
    <lineage>
        <taxon>Eukaryota</taxon>
        <taxon>Fungi</taxon>
        <taxon>Dikarya</taxon>
        <taxon>Basidiomycota</taxon>
        <taxon>Agaricomycotina</taxon>
        <taxon>Agaricomycetes</taxon>
        <taxon>Polyporales</taxon>
        <taxon>Laetiporus</taxon>
    </lineage>
</organism>
<dbReference type="Proteomes" id="UP000076871">
    <property type="component" value="Unassembled WGS sequence"/>
</dbReference>